<accession>A0A6N3BSW8</accession>
<gene>
    <name evidence="2" type="ORF">LRLFYP97_02487</name>
</gene>
<dbReference type="AlphaFoldDB" id="A0A6N3BSW8"/>
<evidence type="ECO:0000256" key="1">
    <source>
        <dbReference type="SAM" id="MobiDB-lite"/>
    </source>
</evidence>
<feature type="compositionally biased region" description="Basic residues" evidence="1">
    <location>
        <begin position="1"/>
        <end position="14"/>
    </location>
</feature>
<organism evidence="2">
    <name type="scientific">Lacticaseibacillus rhamnosus</name>
    <name type="common">Lactobacillus rhamnosus</name>
    <dbReference type="NCBI Taxonomy" id="47715"/>
    <lineage>
        <taxon>Bacteria</taxon>
        <taxon>Bacillati</taxon>
        <taxon>Bacillota</taxon>
        <taxon>Bacilli</taxon>
        <taxon>Lactobacillales</taxon>
        <taxon>Lactobacillaceae</taxon>
        <taxon>Lacticaseibacillus</taxon>
    </lineage>
</organism>
<evidence type="ECO:0000313" key="2">
    <source>
        <dbReference type="EMBL" id="VYU03623.1"/>
    </source>
</evidence>
<reference evidence="2" key="1">
    <citation type="submission" date="2019-11" db="EMBL/GenBank/DDBJ databases">
        <authorList>
            <person name="Feng L."/>
        </authorList>
    </citation>
    <scope>NUCLEOTIDE SEQUENCE</scope>
    <source>
        <strain evidence="2">LrhamnosusLFYP97</strain>
    </source>
</reference>
<dbReference type="EMBL" id="CACRTK010000049">
    <property type="protein sequence ID" value="VYU03623.1"/>
    <property type="molecule type" value="Genomic_DNA"/>
</dbReference>
<protein>
    <submittedName>
        <fullName evidence="2">Uncharacterized protein</fullName>
    </submittedName>
</protein>
<name>A0A6N3BSW8_LACRH</name>
<feature type="region of interest" description="Disordered" evidence="1">
    <location>
        <begin position="1"/>
        <end position="30"/>
    </location>
</feature>
<proteinExistence type="predicted"/>
<sequence length="57" mass="6559">MARKNTSKPARPMKKSQGQTKTADDFENVSSLDTQYGIKKRLHRDDDRLFLMDSGMI</sequence>